<evidence type="ECO:0008006" key="6">
    <source>
        <dbReference type="Google" id="ProtNLM"/>
    </source>
</evidence>
<name>A0ABP1DCW7_9APHY</name>
<accession>A0ABP1DCW7</accession>
<dbReference type="InterPro" id="IPR037217">
    <property type="entry name" value="Trp/Indoleamine_2_3_dOase-like"/>
</dbReference>
<evidence type="ECO:0000313" key="4">
    <source>
        <dbReference type="EMBL" id="CAL1705707.1"/>
    </source>
</evidence>
<dbReference type="PANTHER" id="PTHR28657:SF5">
    <property type="entry name" value="INDOLEAMINE 2,3-DIOXYGENASE"/>
    <property type="match status" value="1"/>
</dbReference>
<dbReference type="Gene3D" id="1.20.58.480">
    <property type="match status" value="1"/>
</dbReference>
<dbReference type="InterPro" id="IPR000898">
    <property type="entry name" value="Indolamine_dOase"/>
</dbReference>
<reference evidence="5" key="1">
    <citation type="submission" date="2024-04" db="EMBL/GenBank/DDBJ databases">
        <authorList>
            <person name="Shaw F."/>
            <person name="Minotto A."/>
        </authorList>
    </citation>
    <scope>NUCLEOTIDE SEQUENCE [LARGE SCALE GENOMIC DNA]</scope>
</reference>
<evidence type="ECO:0000256" key="1">
    <source>
        <dbReference type="ARBA" id="ARBA00007119"/>
    </source>
</evidence>
<protein>
    <recommendedName>
        <fullName evidence="6">Indoleamine 2,3-dioxygenase</fullName>
    </recommendedName>
</protein>
<organism evidence="4 5">
    <name type="scientific">Somion occarium</name>
    <dbReference type="NCBI Taxonomy" id="3059160"/>
    <lineage>
        <taxon>Eukaryota</taxon>
        <taxon>Fungi</taxon>
        <taxon>Dikarya</taxon>
        <taxon>Basidiomycota</taxon>
        <taxon>Agaricomycotina</taxon>
        <taxon>Agaricomycetes</taxon>
        <taxon>Polyporales</taxon>
        <taxon>Cerrenaceae</taxon>
        <taxon>Somion</taxon>
    </lineage>
</organism>
<dbReference type="PANTHER" id="PTHR28657">
    <property type="entry name" value="INDOLEAMINE 2,3-DIOXYGENASE"/>
    <property type="match status" value="1"/>
</dbReference>
<comment type="similarity">
    <text evidence="1">Belongs to the indoleamine 2,3-dioxygenase family.</text>
</comment>
<keyword evidence="2" id="KW-0479">Metal-binding</keyword>
<dbReference type="EMBL" id="OZ037946">
    <property type="protein sequence ID" value="CAL1705707.1"/>
    <property type="molecule type" value="Genomic_DNA"/>
</dbReference>
<dbReference type="Pfam" id="PF01231">
    <property type="entry name" value="IDO"/>
    <property type="match status" value="1"/>
</dbReference>
<keyword evidence="3" id="KW-0408">Iron</keyword>
<keyword evidence="5" id="KW-1185">Reference proteome</keyword>
<evidence type="ECO:0000256" key="2">
    <source>
        <dbReference type="ARBA" id="ARBA00022723"/>
    </source>
</evidence>
<evidence type="ECO:0000256" key="3">
    <source>
        <dbReference type="ARBA" id="ARBA00023004"/>
    </source>
</evidence>
<dbReference type="Proteomes" id="UP001497453">
    <property type="component" value="Chromosome 3"/>
</dbReference>
<evidence type="ECO:0000313" key="5">
    <source>
        <dbReference type="Proteomes" id="UP001497453"/>
    </source>
</evidence>
<proteinExistence type="inferred from homology"/>
<sequence>MNVIPSPVHLLDRARSTFDLTTLERAIYGSNQRREGMRPQDFDVDPQTGFFPPRPLPHLPAAFSIWEESLAGAQQALRLAENQTPAAVAKRTAGERWRANVRSWPVLNIGDLRDNLRCLQRAHMVLAFNLHYYVHSMPKANKDALVHIPAPLAIPLAAVSKELNIAPVLTFADVVLWNWEFVDPEQPLSVGNMRYVNLLSGTETEAAFYTASAAVELKGVEMLQIIEGFVNLADTSEYSSVAKIYRDLCQLKTTVEELTEIFRSIRSAVDPHSFYWIVRPWWNGADTKANGQPGWVFDGVPNYASFDLAGPSAGQSSVMHALDIFLDVDHKLVHHRQPAPSEANKKAEHGFMERMRRYMPGAHREYLNRIGSVPRNVRQVAEATPNLREPYNAVVDTLKRLRDEHMKIATLYVITQARTTPPASAGIISVEEPKGGPAVGTGGNVVSVTLKASRDATQRTRLSDA</sequence>
<dbReference type="SUPFAM" id="SSF140959">
    <property type="entry name" value="Indolic compounds 2,3-dioxygenase-like"/>
    <property type="match status" value="1"/>
</dbReference>
<gene>
    <name evidence="4" type="ORF">GFSPODELE1_LOCUS5543</name>
</gene>